<feature type="compositionally biased region" description="Polar residues" evidence="3">
    <location>
        <begin position="97"/>
        <end position="106"/>
    </location>
</feature>
<dbReference type="Pfam" id="PF00076">
    <property type="entry name" value="RRM_1"/>
    <property type="match status" value="1"/>
</dbReference>
<evidence type="ECO:0000313" key="5">
    <source>
        <dbReference type="EMBL" id="KAF3341535.1"/>
    </source>
</evidence>
<gene>
    <name evidence="5" type="ORF">FCM35_KLT00173</name>
</gene>
<organism evidence="5 6">
    <name type="scientific">Carex littledalei</name>
    <dbReference type="NCBI Taxonomy" id="544730"/>
    <lineage>
        <taxon>Eukaryota</taxon>
        <taxon>Viridiplantae</taxon>
        <taxon>Streptophyta</taxon>
        <taxon>Embryophyta</taxon>
        <taxon>Tracheophyta</taxon>
        <taxon>Spermatophyta</taxon>
        <taxon>Magnoliopsida</taxon>
        <taxon>Liliopsida</taxon>
        <taxon>Poales</taxon>
        <taxon>Cyperaceae</taxon>
        <taxon>Cyperoideae</taxon>
        <taxon>Cariceae</taxon>
        <taxon>Carex</taxon>
        <taxon>Carex subgen. Euthyceras</taxon>
    </lineage>
</organism>
<dbReference type="InterPro" id="IPR035979">
    <property type="entry name" value="RBD_domain_sf"/>
</dbReference>
<evidence type="ECO:0000256" key="2">
    <source>
        <dbReference type="PROSITE-ProRule" id="PRU00176"/>
    </source>
</evidence>
<keyword evidence="1 2" id="KW-0694">RNA-binding</keyword>
<evidence type="ECO:0000259" key="4">
    <source>
        <dbReference type="PROSITE" id="PS50102"/>
    </source>
</evidence>
<dbReference type="EMBL" id="SWLB01000001">
    <property type="protein sequence ID" value="KAF3341535.1"/>
    <property type="molecule type" value="Genomic_DNA"/>
</dbReference>
<protein>
    <submittedName>
        <fullName evidence="5">Cell wall integrity protein scw1</fullName>
    </submittedName>
</protein>
<proteinExistence type="predicted"/>
<keyword evidence="6" id="KW-1185">Reference proteome</keyword>
<dbReference type="AlphaFoldDB" id="A0A833VTD9"/>
<dbReference type="SMART" id="SM00360">
    <property type="entry name" value="RRM"/>
    <property type="match status" value="1"/>
</dbReference>
<dbReference type="PROSITE" id="PS50102">
    <property type="entry name" value="RRM"/>
    <property type="match status" value="1"/>
</dbReference>
<evidence type="ECO:0000256" key="3">
    <source>
        <dbReference type="SAM" id="MobiDB-lite"/>
    </source>
</evidence>
<accession>A0A833VTD9</accession>
<dbReference type="GO" id="GO:0003723">
    <property type="term" value="F:RNA binding"/>
    <property type="evidence" value="ECO:0007669"/>
    <property type="project" value="UniProtKB-UniRule"/>
</dbReference>
<feature type="region of interest" description="Disordered" evidence="3">
    <location>
        <begin position="75"/>
        <end position="126"/>
    </location>
</feature>
<dbReference type="OrthoDB" id="431169at2759"/>
<evidence type="ECO:0000256" key="1">
    <source>
        <dbReference type="ARBA" id="ARBA00022884"/>
    </source>
</evidence>
<feature type="compositionally biased region" description="Basic and acidic residues" evidence="3">
    <location>
        <begin position="75"/>
        <end position="90"/>
    </location>
</feature>
<dbReference type="PANTHER" id="PTHR10501">
    <property type="entry name" value="U1 SMALL NUCLEAR RIBONUCLEOPROTEIN A/U2 SMALL NUCLEAR RIBONUCLEOPROTEIN B"/>
    <property type="match status" value="1"/>
</dbReference>
<comment type="caution">
    <text evidence="5">The sequence shown here is derived from an EMBL/GenBank/DDBJ whole genome shotgun (WGS) entry which is preliminary data.</text>
</comment>
<dbReference type="SUPFAM" id="SSF54928">
    <property type="entry name" value="RNA-binding domain, RBD"/>
    <property type="match status" value="2"/>
</dbReference>
<name>A0A833VTD9_9POAL</name>
<evidence type="ECO:0000313" key="6">
    <source>
        <dbReference type="Proteomes" id="UP000623129"/>
    </source>
</evidence>
<dbReference type="InterPro" id="IPR000504">
    <property type="entry name" value="RRM_dom"/>
</dbReference>
<reference evidence="5" key="1">
    <citation type="submission" date="2020-01" db="EMBL/GenBank/DDBJ databases">
        <title>Genome sequence of Kobresia littledalei, the first chromosome-level genome in the family Cyperaceae.</title>
        <authorList>
            <person name="Qu G."/>
        </authorList>
    </citation>
    <scope>NUCLEOTIDE SEQUENCE</scope>
    <source>
        <strain evidence="5">C.B.Clarke</strain>
        <tissue evidence="5">Leaf</tissue>
    </source>
</reference>
<dbReference type="FunFam" id="3.30.70.330:FF:000404">
    <property type="entry name" value="RNA-binding protein with multiple splicing"/>
    <property type="match status" value="1"/>
</dbReference>
<dbReference type="InterPro" id="IPR012677">
    <property type="entry name" value="Nucleotide-bd_a/b_plait_sf"/>
</dbReference>
<feature type="domain" description="RRM" evidence="4">
    <location>
        <begin position="130"/>
        <end position="207"/>
    </location>
</feature>
<sequence length="212" mass="23619">MAVAFVIFFTHQDAVATMSALNGTVFDPDTGDTLFIELARSNSRRSTREFGPYRIIDKRTGAKDKESLDEAYTQYDDHGLDEQTENRSEGEYPDSTFGASTDQSVEMESRKRKGQPSSDEKVEGERQPCTTLFIANLGPACSKEELNEVLSKYPGLQTLKLLRKGGMPVAFADFQDIESSTEALNGLQDTYLSSSDRGAMHVEYARSKMRRA</sequence>
<dbReference type="Proteomes" id="UP000623129">
    <property type="component" value="Unassembled WGS sequence"/>
</dbReference>
<dbReference type="Gene3D" id="3.30.70.330">
    <property type="match status" value="2"/>
</dbReference>